<comment type="caution">
    <text evidence="2">The sequence shown here is derived from an EMBL/GenBank/DDBJ whole genome shotgun (WGS) entry which is preliminary data.</text>
</comment>
<evidence type="ECO:0000313" key="3">
    <source>
        <dbReference type="Proteomes" id="UP000003803"/>
    </source>
</evidence>
<gene>
    <name evidence="2" type="ORF">ANACOL_03031</name>
</gene>
<feature type="region of interest" description="Disordered" evidence="1">
    <location>
        <begin position="15"/>
        <end position="38"/>
    </location>
</feature>
<keyword evidence="3" id="KW-1185">Reference proteome</keyword>
<reference evidence="2" key="2">
    <citation type="submission" date="2013-09" db="EMBL/GenBank/DDBJ databases">
        <title>Draft genome sequence of Anaerotruncus colihominis(DSM 17241).</title>
        <authorList>
            <person name="Sudarsanam P."/>
            <person name="Ley R."/>
            <person name="Guruge J."/>
            <person name="Turnbaugh P.J."/>
            <person name="Mahowald M."/>
            <person name="Liep D."/>
            <person name="Gordon J."/>
        </authorList>
    </citation>
    <scope>NUCLEOTIDE SEQUENCE</scope>
    <source>
        <strain evidence="2">DSM 17241</strain>
    </source>
</reference>
<reference evidence="2" key="1">
    <citation type="submission" date="2007-11" db="EMBL/GenBank/DDBJ databases">
        <authorList>
            <person name="Fulton L."/>
            <person name="Clifton S."/>
            <person name="Fulton B."/>
            <person name="Xu J."/>
            <person name="Minx P."/>
            <person name="Pepin K.H."/>
            <person name="Johnson M."/>
            <person name="Thiruvilangam P."/>
            <person name="Bhonagiri V."/>
            <person name="Nash W.E."/>
            <person name="Mardis E.R."/>
            <person name="Wilson R.K."/>
        </authorList>
    </citation>
    <scope>NUCLEOTIDE SEQUENCE [LARGE SCALE GENOMIC DNA]</scope>
    <source>
        <strain evidence="2">DSM 17241</strain>
    </source>
</reference>
<organism evidence="2 3">
    <name type="scientific">Anaerotruncus colihominis DSM 17241</name>
    <dbReference type="NCBI Taxonomy" id="445972"/>
    <lineage>
        <taxon>Bacteria</taxon>
        <taxon>Bacillati</taxon>
        <taxon>Bacillota</taxon>
        <taxon>Clostridia</taxon>
        <taxon>Eubacteriales</taxon>
        <taxon>Oscillospiraceae</taxon>
        <taxon>Anaerotruncus</taxon>
    </lineage>
</organism>
<dbReference type="Proteomes" id="UP000003803">
    <property type="component" value="Unassembled WGS sequence"/>
</dbReference>
<dbReference type="HOGENOM" id="CLU_1479160_0_0_9"/>
<dbReference type="EMBL" id="ABGD02000024">
    <property type="protein sequence ID" value="EDS10429.1"/>
    <property type="molecule type" value="Genomic_DNA"/>
</dbReference>
<accession>B0PD76</accession>
<proteinExistence type="predicted"/>
<evidence type="ECO:0000313" key="2">
    <source>
        <dbReference type="EMBL" id="EDS10429.1"/>
    </source>
</evidence>
<dbReference type="AlphaFoldDB" id="B0PD76"/>
<name>B0PD76_9FIRM</name>
<sequence>MGHVGIKIAGCGERKRPAGAGGTCSTGWASGAGRTSGAGNSCWAGRACLADRSLRSLRPNHPLRSSRTGCAGRACGARRALNTSLPHGACRSRRPRWSLDSGRTSWSRRSRNRDDAAAAWRTAGRPGHKALVVHGYNLPFQENVNRKRALSALVNFALTGGRFGCGIGGGREDAVPYQSFYG</sequence>
<evidence type="ECO:0000256" key="1">
    <source>
        <dbReference type="SAM" id="MobiDB-lite"/>
    </source>
</evidence>
<protein>
    <submittedName>
        <fullName evidence="2">Uncharacterized protein</fullName>
    </submittedName>
</protein>